<dbReference type="GeneID" id="40092446"/>
<dbReference type="RefSeq" id="YP_009615965.1">
    <property type="nucleotide sequence ID" value="NC_042047.1"/>
</dbReference>
<organism evidence="2 3">
    <name type="scientific">Serratia phage vB_Sru_IME250</name>
    <dbReference type="NCBI Taxonomy" id="1852640"/>
    <lineage>
        <taxon>Viruses</taxon>
        <taxon>Duplodnaviria</taxon>
        <taxon>Heunggongvirae</taxon>
        <taxon>Uroviricota</taxon>
        <taxon>Caudoviricetes</taxon>
        <taxon>Pantevenvirales</taxon>
        <taxon>Ackermannviridae</taxon>
        <taxon>Taipeivirus</taxon>
        <taxon>Taipeivirus IME250</taxon>
    </lineage>
</organism>
<accession>A0A1J0MG11</accession>
<dbReference type="OrthoDB" id="26168at10239"/>
<evidence type="ECO:0000313" key="3">
    <source>
        <dbReference type="Proteomes" id="UP000230444"/>
    </source>
</evidence>
<evidence type="ECO:0000313" key="2">
    <source>
        <dbReference type="EMBL" id="APD20072.1"/>
    </source>
</evidence>
<dbReference type="EMBL" id="KX147096">
    <property type="protein sequence ID" value="ANM47164.1"/>
    <property type="molecule type" value="Genomic_DNA"/>
</dbReference>
<sequence length="47" mass="5462">MNASDPQSRCHLFLTDGKIQFLGDCFHELKNQTVEMVDIPEPEIWID</sequence>
<dbReference type="KEGG" id="vg:40092446"/>
<name>A0A1J0MG11_9CAUD</name>
<dbReference type="Proteomes" id="UP000231470">
    <property type="component" value="Segment"/>
</dbReference>
<protein>
    <submittedName>
        <fullName evidence="2">Uncharacterized protein</fullName>
    </submittedName>
</protein>
<evidence type="ECO:0000313" key="1">
    <source>
        <dbReference type="EMBL" id="ANM47164.1"/>
    </source>
</evidence>
<proteinExistence type="predicted"/>
<dbReference type="EMBL" id="KY073123">
    <property type="protein sequence ID" value="APD20072.1"/>
    <property type="molecule type" value="Genomic_DNA"/>
</dbReference>
<reference evidence="2 3" key="1">
    <citation type="submission" date="2016-11" db="EMBL/GenBank/DDBJ databases">
        <title>Complete genome of the first virulent bacteriophage infecting the opportunist pathogen Serratia rubidaea.</title>
        <authorList>
            <person name="Xing S."/>
            <person name="Ma T."/>
            <person name="Zhang X."/>
            <person name="Huang Y."/>
            <person name="Mi Z."/>
            <person name="Sun Q."/>
            <person name="An X."/>
            <person name="Fan H."/>
            <person name="Wu S."/>
            <person name="Lin W."/>
            <person name="Tong Y."/>
        </authorList>
    </citation>
    <scope>NUCLEOTIDE SEQUENCE [LARGE SCALE GENOMIC DNA]</scope>
</reference>
<evidence type="ECO:0000313" key="4">
    <source>
        <dbReference type="Proteomes" id="UP000231470"/>
    </source>
</evidence>
<reference evidence="1 4" key="2">
    <citation type="journal article" date="2017" name="Arch. Virol.">
        <title>First complete genome sequence of a virulent bacteriophage infecting the opportunistic pathogen Serratia rubidaea.</title>
        <authorList>
            <person name="Xing S."/>
            <person name="Ma T."/>
            <person name="Zhang X."/>
            <person name="Huang Y."/>
            <person name="Mi Z."/>
            <person name="Sun Q."/>
            <person name="An X."/>
            <person name="Fan H."/>
            <person name="Wu S."/>
            <person name="Wei L."/>
            <person name="Tong Y."/>
        </authorList>
    </citation>
    <scope>NUCLEOTIDE SEQUENCE [LARGE SCALE GENOMIC DNA]</scope>
</reference>
<keyword evidence="4" id="KW-1185">Reference proteome</keyword>
<dbReference type="Proteomes" id="UP000230444">
    <property type="component" value="Segment"/>
</dbReference>